<sequence>MCLVVAVAATIAGCAQQPKRHLADIPAAYTGPYRLDSGDQVRVTVFGQADLTRVYPVDVSGNITMPLIGAVPARGRTPVALSAGIAGRLAKNYVRNPDVSVEVQTYRPFFVLGEVQRAGQFPYVSGMTVQTAIAIAGGYTYRADQRGVTITRQGQNKPIRGYAPNDVAIMPGDTIYVDERYF</sequence>
<dbReference type="Pfam" id="PF02563">
    <property type="entry name" value="Poly_export"/>
    <property type="match status" value="1"/>
</dbReference>
<name>A0A3B0TM91_9ZZZZ</name>
<reference evidence="4" key="1">
    <citation type="submission" date="2018-06" db="EMBL/GenBank/DDBJ databases">
        <authorList>
            <person name="Zhirakovskaya E."/>
        </authorList>
    </citation>
    <scope>NUCLEOTIDE SEQUENCE</scope>
</reference>
<dbReference type="Gene3D" id="3.30.1950.10">
    <property type="entry name" value="wza like domain"/>
    <property type="match status" value="1"/>
</dbReference>
<feature type="domain" description="Polysaccharide export protein N-terminal" evidence="2">
    <location>
        <begin position="30"/>
        <end position="104"/>
    </location>
</feature>
<protein>
    <submittedName>
        <fullName evidence="4">Capsule polysaccharide export protein</fullName>
    </submittedName>
</protein>
<dbReference type="Gene3D" id="3.10.560.10">
    <property type="entry name" value="Outer membrane lipoprotein wza domain like"/>
    <property type="match status" value="1"/>
</dbReference>
<evidence type="ECO:0000313" key="4">
    <source>
        <dbReference type="EMBL" id="VAW19068.1"/>
    </source>
</evidence>
<dbReference type="InterPro" id="IPR003715">
    <property type="entry name" value="Poly_export_N"/>
</dbReference>
<feature type="domain" description="Soluble ligand binding" evidence="3">
    <location>
        <begin position="109"/>
        <end position="161"/>
    </location>
</feature>
<dbReference type="EMBL" id="UOEM01000123">
    <property type="protein sequence ID" value="VAW19068.1"/>
    <property type="molecule type" value="Genomic_DNA"/>
</dbReference>
<organism evidence="4">
    <name type="scientific">hydrothermal vent metagenome</name>
    <dbReference type="NCBI Taxonomy" id="652676"/>
    <lineage>
        <taxon>unclassified sequences</taxon>
        <taxon>metagenomes</taxon>
        <taxon>ecological metagenomes</taxon>
    </lineage>
</organism>
<accession>A0A3B0TM91</accession>
<evidence type="ECO:0000256" key="1">
    <source>
        <dbReference type="ARBA" id="ARBA00022729"/>
    </source>
</evidence>
<keyword evidence="1" id="KW-0732">Signal</keyword>
<dbReference type="PANTHER" id="PTHR33619:SF3">
    <property type="entry name" value="POLYSACCHARIDE EXPORT PROTEIN GFCE-RELATED"/>
    <property type="match status" value="1"/>
</dbReference>
<dbReference type="GO" id="GO:0015159">
    <property type="term" value="F:polysaccharide transmembrane transporter activity"/>
    <property type="evidence" value="ECO:0007669"/>
    <property type="project" value="InterPro"/>
</dbReference>
<proteinExistence type="predicted"/>
<dbReference type="Pfam" id="PF10531">
    <property type="entry name" value="SLBB"/>
    <property type="match status" value="1"/>
</dbReference>
<dbReference type="InterPro" id="IPR049712">
    <property type="entry name" value="Poly_export"/>
</dbReference>
<evidence type="ECO:0000259" key="3">
    <source>
        <dbReference type="Pfam" id="PF10531"/>
    </source>
</evidence>
<gene>
    <name evidence="4" type="ORF">MNBD_ALPHA09-2240</name>
</gene>
<dbReference type="AlphaFoldDB" id="A0A3B0TM91"/>
<dbReference type="PANTHER" id="PTHR33619">
    <property type="entry name" value="POLYSACCHARIDE EXPORT PROTEIN GFCE-RELATED"/>
    <property type="match status" value="1"/>
</dbReference>
<dbReference type="InterPro" id="IPR019554">
    <property type="entry name" value="Soluble_ligand-bd"/>
</dbReference>
<evidence type="ECO:0000259" key="2">
    <source>
        <dbReference type="Pfam" id="PF02563"/>
    </source>
</evidence>